<dbReference type="GO" id="GO:0006511">
    <property type="term" value="P:ubiquitin-dependent protein catabolic process"/>
    <property type="evidence" value="ECO:0007669"/>
    <property type="project" value="InterPro"/>
</dbReference>
<accession>A0A9D4T1R0</accession>
<proteinExistence type="inferred from homology"/>
<dbReference type="InterPro" id="IPR001373">
    <property type="entry name" value="Cullin_N"/>
</dbReference>
<reference evidence="4" key="2">
    <citation type="submission" date="2021-09" db="EMBL/GenBank/DDBJ databases">
        <authorList>
            <person name="Jia N."/>
            <person name="Wang J."/>
            <person name="Shi W."/>
            <person name="Du L."/>
            <person name="Sun Y."/>
            <person name="Zhan W."/>
            <person name="Jiang J."/>
            <person name="Wang Q."/>
            <person name="Zhang B."/>
            <person name="Ji P."/>
            <person name="Sakyi L.B."/>
            <person name="Cui X."/>
            <person name="Yuan T."/>
            <person name="Jiang B."/>
            <person name="Yang W."/>
            <person name="Lam T.T.-Y."/>
            <person name="Chang Q."/>
            <person name="Ding S."/>
            <person name="Wang X."/>
            <person name="Zhu J."/>
            <person name="Ruan X."/>
            <person name="Zhao L."/>
            <person name="Wei J."/>
            <person name="Que T."/>
            <person name="Du C."/>
            <person name="Cheng J."/>
            <person name="Dai P."/>
            <person name="Han X."/>
            <person name="Huang E."/>
            <person name="Gao Y."/>
            <person name="Liu J."/>
            <person name="Shao H."/>
            <person name="Ye R."/>
            <person name="Li L."/>
            <person name="Wei W."/>
            <person name="Wang X."/>
            <person name="Wang C."/>
            <person name="Huo Q."/>
            <person name="Li W."/>
            <person name="Guo W."/>
            <person name="Chen H."/>
            <person name="Chen S."/>
            <person name="Zhou L."/>
            <person name="Zhou L."/>
            <person name="Ni X."/>
            <person name="Tian J."/>
            <person name="Zhou Y."/>
            <person name="Sheng Y."/>
            <person name="Liu T."/>
            <person name="Pan Y."/>
            <person name="Xia L."/>
            <person name="Li J."/>
            <person name="Zhao F."/>
            <person name="Cao W."/>
        </authorList>
    </citation>
    <scope>NUCLEOTIDE SEQUENCE</scope>
    <source>
        <strain evidence="4">Rsan-2018</strain>
        <tissue evidence="4">Larvae</tissue>
    </source>
</reference>
<feature type="compositionally biased region" description="Polar residues" evidence="2">
    <location>
        <begin position="596"/>
        <end position="610"/>
    </location>
</feature>
<feature type="compositionally biased region" description="Low complexity" evidence="2">
    <location>
        <begin position="532"/>
        <end position="560"/>
    </location>
</feature>
<dbReference type="Gene3D" id="1.20.1310.10">
    <property type="entry name" value="Cullin Repeats"/>
    <property type="match status" value="1"/>
</dbReference>
<evidence type="ECO:0000256" key="1">
    <source>
        <dbReference type="ARBA" id="ARBA00006019"/>
    </source>
</evidence>
<dbReference type="VEuPathDB" id="VectorBase:RSAN_047567"/>
<dbReference type="InterPro" id="IPR016159">
    <property type="entry name" value="Cullin_repeat-like_dom_sf"/>
</dbReference>
<dbReference type="EMBL" id="JABSTV010001248">
    <property type="protein sequence ID" value="KAH7968280.1"/>
    <property type="molecule type" value="Genomic_DNA"/>
</dbReference>
<gene>
    <name evidence="4" type="ORF">HPB52_007313</name>
</gene>
<feature type="region of interest" description="Disordered" evidence="2">
    <location>
        <begin position="531"/>
        <end position="610"/>
    </location>
</feature>
<protein>
    <recommendedName>
        <fullName evidence="3">Cullin N-terminal domain-containing protein</fullName>
    </recommendedName>
</protein>
<dbReference type="SUPFAM" id="SSF74788">
    <property type="entry name" value="Cullin repeat-like"/>
    <property type="match status" value="1"/>
</dbReference>
<organism evidence="4 5">
    <name type="scientific">Rhipicephalus sanguineus</name>
    <name type="common">Brown dog tick</name>
    <name type="synonym">Ixodes sanguineus</name>
    <dbReference type="NCBI Taxonomy" id="34632"/>
    <lineage>
        <taxon>Eukaryota</taxon>
        <taxon>Metazoa</taxon>
        <taxon>Ecdysozoa</taxon>
        <taxon>Arthropoda</taxon>
        <taxon>Chelicerata</taxon>
        <taxon>Arachnida</taxon>
        <taxon>Acari</taxon>
        <taxon>Parasitiformes</taxon>
        <taxon>Ixodida</taxon>
        <taxon>Ixodoidea</taxon>
        <taxon>Ixodidae</taxon>
        <taxon>Rhipicephalinae</taxon>
        <taxon>Rhipicephalus</taxon>
        <taxon>Rhipicephalus</taxon>
    </lineage>
</organism>
<reference evidence="4" key="1">
    <citation type="journal article" date="2020" name="Cell">
        <title>Large-Scale Comparative Analyses of Tick Genomes Elucidate Their Genetic Diversity and Vector Capacities.</title>
        <authorList>
            <consortium name="Tick Genome and Microbiome Consortium (TIGMIC)"/>
            <person name="Jia N."/>
            <person name="Wang J."/>
            <person name="Shi W."/>
            <person name="Du L."/>
            <person name="Sun Y."/>
            <person name="Zhan W."/>
            <person name="Jiang J.F."/>
            <person name="Wang Q."/>
            <person name="Zhang B."/>
            <person name="Ji P."/>
            <person name="Bell-Sakyi L."/>
            <person name="Cui X.M."/>
            <person name="Yuan T.T."/>
            <person name="Jiang B.G."/>
            <person name="Yang W.F."/>
            <person name="Lam T.T."/>
            <person name="Chang Q.C."/>
            <person name="Ding S.J."/>
            <person name="Wang X.J."/>
            <person name="Zhu J.G."/>
            <person name="Ruan X.D."/>
            <person name="Zhao L."/>
            <person name="Wei J.T."/>
            <person name="Ye R.Z."/>
            <person name="Que T.C."/>
            <person name="Du C.H."/>
            <person name="Zhou Y.H."/>
            <person name="Cheng J.X."/>
            <person name="Dai P.F."/>
            <person name="Guo W.B."/>
            <person name="Han X.H."/>
            <person name="Huang E.J."/>
            <person name="Li L.F."/>
            <person name="Wei W."/>
            <person name="Gao Y.C."/>
            <person name="Liu J.Z."/>
            <person name="Shao H.Z."/>
            <person name="Wang X."/>
            <person name="Wang C.C."/>
            <person name="Yang T.C."/>
            <person name="Huo Q.B."/>
            <person name="Li W."/>
            <person name="Chen H.Y."/>
            <person name="Chen S.E."/>
            <person name="Zhou L.G."/>
            <person name="Ni X.B."/>
            <person name="Tian J.H."/>
            <person name="Sheng Y."/>
            <person name="Liu T."/>
            <person name="Pan Y.S."/>
            <person name="Xia L.Y."/>
            <person name="Li J."/>
            <person name="Zhao F."/>
            <person name="Cao W.C."/>
        </authorList>
    </citation>
    <scope>NUCLEOTIDE SEQUENCE</scope>
    <source>
        <strain evidence="4">Rsan-2018</strain>
    </source>
</reference>
<dbReference type="AlphaFoldDB" id="A0A9D4T1R0"/>
<keyword evidence="5" id="KW-1185">Reference proteome</keyword>
<evidence type="ECO:0000313" key="4">
    <source>
        <dbReference type="EMBL" id="KAH7968280.1"/>
    </source>
</evidence>
<dbReference type="Proteomes" id="UP000821837">
    <property type="component" value="Unassembled WGS sequence"/>
</dbReference>
<dbReference type="Pfam" id="PF00888">
    <property type="entry name" value="Cullin"/>
    <property type="match status" value="1"/>
</dbReference>
<evidence type="ECO:0000313" key="5">
    <source>
        <dbReference type="Proteomes" id="UP000821837"/>
    </source>
</evidence>
<comment type="caution">
    <text evidence="4">The sequence shown here is derived from an EMBL/GenBank/DDBJ whole genome shotgun (WGS) entry which is preliminary data.</text>
</comment>
<evidence type="ECO:0000256" key="2">
    <source>
        <dbReference type="SAM" id="MobiDB-lite"/>
    </source>
</evidence>
<dbReference type="GO" id="GO:0031625">
    <property type="term" value="F:ubiquitin protein ligase binding"/>
    <property type="evidence" value="ECO:0007669"/>
    <property type="project" value="InterPro"/>
</dbReference>
<feature type="region of interest" description="Disordered" evidence="2">
    <location>
        <begin position="155"/>
        <end position="249"/>
    </location>
</feature>
<sequence>MSWFSDKKDVKVVLVASPAQQADDRHTEDLWLSSRRAFGEILEKRSTSQRFEHLYEATYAMVTREEGECLYHGLREAVTEHLTTKVRPRAFANVDNSLQTLNHAWEDHQMSMTVVSDIVRTKRLSEMKPRLLVLLAVFLLAVEAQNPASRTYGSHYYHGHAGHNHGVHTHGHHNHGVPHHPPHHHVHQHGHPAHPHPSVHHQGPTHTGHGSHQHHAKPPTSDTLQSVLQAPGHPNPHHHQQQHSSVPVQAATSVKTVPVMVCRIIQLPVGLEVKPVPTFVPKGESPSRPQQASIAASIGNVVGRVIHPVVALLNSPSGWFDHTTPGAHSHIAHHHRPHNFTVLNHTDHHGQSHNTRPHRNRFNFTAPPNVGDVRNQLAGHGDVNRHQVCPFSVQTSPPAIVTEATTTPSPTPANPTTTVRVPILKSSLCGQDPAPHVPALRAYPFTVQDAAATSTDGSTAIPKEPTSEMYQEITTAGNTALPTTLTNVPLPFPEDRTEGTGPTSAAAMLLAESNTQYTPVPVGNEKVATTYSPTSDTVSSQSPVPSTTSVVPTTVRSPTSLNTTHTALPATRGVPTPPSAVESTSVVPEDAPDAASSGTVSFTTTSHRFV</sequence>
<feature type="domain" description="Cullin N-terminal" evidence="3">
    <location>
        <begin position="31"/>
        <end position="119"/>
    </location>
</feature>
<feature type="compositionally biased region" description="Basic residues" evidence="2">
    <location>
        <begin position="157"/>
        <end position="199"/>
    </location>
</feature>
<evidence type="ECO:0000259" key="3">
    <source>
        <dbReference type="Pfam" id="PF00888"/>
    </source>
</evidence>
<dbReference type="VEuPathDB" id="VectorBase:RSAN_035277"/>
<comment type="similarity">
    <text evidence="1">Belongs to the cullin family.</text>
</comment>
<name>A0A9D4T1R0_RHISA</name>